<dbReference type="PANTHER" id="PTHR30616">
    <property type="entry name" value="UNCHARACTERIZED PROTEIN YFIH"/>
    <property type="match status" value="1"/>
</dbReference>
<keyword evidence="6" id="KW-0862">Zinc</keyword>
<dbReference type="STRING" id="1798370.A2Z00_02205"/>
<keyword evidence="3" id="KW-0808">Transferase</keyword>
<dbReference type="GO" id="GO:0017061">
    <property type="term" value="F:S-methyl-5-thioadenosine phosphorylase activity"/>
    <property type="evidence" value="ECO:0007669"/>
    <property type="project" value="UniProtKB-EC"/>
</dbReference>
<dbReference type="AlphaFoldDB" id="A0A1F5ZFJ6"/>
<evidence type="ECO:0000256" key="8">
    <source>
        <dbReference type="ARBA" id="ARBA00048968"/>
    </source>
</evidence>
<dbReference type="InterPro" id="IPR011324">
    <property type="entry name" value="Cytotoxic_necrot_fac-like_cat"/>
</dbReference>
<keyword evidence="4" id="KW-0479">Metal-binding</keyword>
<dbReference type="Pfam" id="PF02578">
    <property type="entry name" value="Cu-oxidase_4"/>
    <property type="match status" value="1"/>
</dbReference>
<dbReference type="CDD" id="cd16833">
    <property type="entry name" value="YfiH"/>
    <property type="match status" value="1"/>
</dbReference>
<dbReference type="SUPFAM" id="SSF64438">
    <property type="entry name" value="CNF1/YfiH-like putative cysteine hydrolases"/>
    <property type="match status" value="1"/>
</dbReference>
<evidence type="ECO:0000256" key="9">
    <source>
        <dbReference type="ARBA" id="ARBA00049893"/>
    </source>
</evidence>
<protein>
    <recommendedName>
        <fullName evidence="10">Purine nucleoside phosphorylase</fullName>
    </recommendedName>
</protein>
<dbReference type="Gene3D" id="3.60.140.10">
    <property type="entry name" value="CNF1/YfiH-like putative cysteine hydrolases"/>
    <property type="match status" value="1"/>
</dbReference>
<comment type="catalytic activity">
    <reaction evidence="1">
        <text>inosine + phosphate = alpha-D-ribose 1-phosphate + hypoxanthine</text>
        <dbReference type="Rhea" id="RHEA:27646"/>
        <dbReference type="ChEBI" id="CHEBI:17368"/>
        <dbReference type="ChEBI" id="CHEBI:17596"/>
        <dbReference type="ChEBI" id="CHEBI:43474"/>
        <dbReference type="ChEBI" id="CHEBI:57720"/>
        <dbReference type="EC" id="2.4.2.1"/>
    </reaction>
    <physiologicalReaction direction="left-to-right" evidence="1">
        <dbReference type="Rhea" id="RHEA:27647"/>
    </physiologicalReaction>
</comment>
<dbReference type="GO" id="GO:0016787">
    <property type="term" value="F:hydrolase activity"/>
    <property type="evidence" value="ECO:0007669"/>
    <property type="project" value="UniProtKB-KW"/>
</dbReference>
<dbReference type="InterPro" id="IPR038371">
    <property type="entry name" value="Cu_polyphenol_OxRdtase_sf"/>
</dbReference>
<dbReference type="Proteomes" id="UP000177268">
    <property type="component" value="Unassembled WGS sequence"/>
</dbReference>
<comment type="similarity">
    <text evidence="2 10">Belongs to the purine nucleoside phosphorylase YfiH/LACC1 family.</text>
</comment>
<evidence type="ECO:0000256" key="2">
    <source>
        <dbReference type="ARBA" id="ARBA00007353"/>
    </source>
</evidence>
<reference evidence="11 12" key="1">
    <citation type="journal article" date="2016" name="Nat. Commun.">
        <title>Thousands of microbial genomes shed light on interconnected biogeochemical processes in an aquifer system.</title>
        <authorList>
            <person name="Anantharaman K."/>
            <person name="Brown C.T."/>
            <person name="Hug L.A."/>
            <person name="Sharon I."/>
            <person name="Castelle C.J."/>
            <person name="Probst A.J."/>
            <person name="Thomas B.C."/>
            <person name="Singh A."/>
            <person name="Wilkins M.J."/>
            <person name="Karaoz U."/>
            <person name="Brodie E.L."/>
            <person name="Williams K.H."/>
            <person name="Hubbard S.S."/>
            <person name="Banfield J.F."/>
        </authorList>
    </citation>
    <scope>NUCLEOTIDE SEQUENCE [LARGE SCALE GENOMIC DNA]</scope>
</reference>
<dbReference type="NCBIfam" id="TIGR00726">
    <property type="entry name" value="peptidoglycan editing factor PgeF"/>
    <property type="match status" value="1"/>
</dbReference>
<comment type="catalytic activity">
    <reaction evidence="9">
        <text>S-methyl-5'-thioadenosine + phosphate = 5-(methylsulfanyl)-alpha-D-ribose 1-phosphate + adenine</text>
        <dbReference type="Rhea" id="RHEA:11852"/>
        <dbReference type="ChEBI" id="CHEBI:16708"/>
        <dbReference type="ChEBI" id="CHEBI:17509"/>
        <dbReference type="ChEBI" id="CHEBI:43474"/>
        <dbReference type="ChEBI" id="CHEBI:58533"/>
        <dbReference type="EC" id="2.4.2.28"/>
    </reaction>
    <physiologicalReaction direction="left-to-right" evidence="9">
        <dbReference type="Rhea" id="RHEA:11853"/>
    </physiologicalReaction>
</comment>
<evidence type="ECO:0000256" key="10">
    <source>
        <dbReference type="RuleBase" id="RU361274"/>
    </source>
</evidence>
<dbReference type="InterPro" id="IPR003730">
    <property type="entry name" value="Cu_polyphenol_OxRdtase"/>
</dbReference>
<keyword evidence="5" id="KW-0378">Hydrolase</keyword>
<evidence type="ECO:0000256" key="6">
    <source>
        <dbReference type="ARBA" id="ARBA00022833"/>
    </source>
</evidence>
<dbReference type="GO" id="GO:0005507">
    <property type="term" value="F:copper ion binding"/>
    <property type="evidence" value="ECO:0007669"/>
    <property type="project" value="TreeGrafter"/>
</dbReference>
<evidence type="ECO:0000256" key="1">
    <source>
        <dbReference type="ARBA" id="ARBA00000553"/>
    </source>
</evidence>
<evidence type="ECO:0000313" key="11">
    <source>
        <dbReference type="EMBL" id="OGG11276.1"/>
    </source>
</evidence>
<evidence type="ECO:0000256" key="7">
    <source>
        <dbReference type="ARBA" id="ARBA00047989"/>
    </source>
</evidence>
<gene>
    <name evidence="11" type="ORF">A2Z00_02205</name>
</gene>
<comment type="caution">
    <text evidence="11">The sequence shown here is derived from an EMBL/GenBank/DDBJ whole genome shotgun (WGS) entry which is preliminary data.</text>
</comment>
<dbReference type="PANTHER" id="PTHR30616:SF2">
    <property type="entry name" value="PURINE NUCLEOSIDE PHOSPHORYLASE LACC1"/>
    <property type="match status" value="1"/>
</dbReference>
<accession>A0A1F5ZFJ6</accession>
<evidence type="ECO:0000256" key="5">
    <source>
        <dbReference type="ARBA" id="ARBA00022801"/>
    </source>
</evidence>
<comment type="catalytic activity">
    <reaction evidence="8">
        <text>adenosine + phosphate = alpha-D-ribose 1-phosphate + adenine</text>
        <dbReference type="Rhea" id="RHEA:27642"/>
        <dbReference type="ChEBI" id="CHEBI:16335"/>
        <dbReference type="ChEBI" id="CHEBI:16708"/>
        <dbReference type="ChEBI" id="CHEBI:43474"/>
        <dbReference type="ChEBI" id="CHEBI:57720"/>
        <dbReference type="EC" id="2.4.2.1"/>
    </reaction>
    <physiologicalReaction direction="left-to-right" evidence="8">
        <dbReference type="Rhea" id="RHEA:27643"/>
    </physiologicalReaction>
</comment>
<sequence>MAIKQHDGIYCSPLLDMHPGFVHAYSTKMLGDMRNKKKREYFLRVCGLSDYSLILPKQVHGSRVVTLDSLKDHAIAIADGLVLSQSPVSDRREKIAIAVRIADCVPLLFVDPKSRISGVAHAGWRGTFAGIATNTVRAMEKLGAHTEDISVSIGPHIGMCCYDVPRDRAQMFLNAYGNDKKIAYNDNHLWHLDIGYVNYRQLLSVGIRADHIDVSTLCTSCQRADFYSYRRDTKATFGEMIGLVAFCGT</sequence>
<evidence type="ECO:0000256" key="3">
    <source>
        <dbReference type="ARBA" id="ARBA00022679"/>
    </source>
</evidence>
<evidence type="ECO:0000256" key="4">
    <source>
        <dbReference type="ARBA" id="ARBA00022723"/>
    </source>
</evidence>
<comment type="catalytic activity">
    <reaction evidence="7">
        <text>adenosine + H2O + H(+) = inosine + NH4(+)</text>
        <dbReference type="Rhea" id="RHEA:24408"/>
        <dbReference type="ChEBI" id="CHEBI:15377"/>
        <dbReference type="ChEBI" id="CHEBI:15378"/>
        <dbReference type="ChEBI" id="CHEBI:16335"/>
        <dbReference type="ChEBI" id="CHEBI:17596"/>
        <dbReference type="ChEBI" id="CHEBI:28938"/>
        <dbReference type="EC" id="3.5.4.4"/>
    </reaction>
    <physiologicalReaction direction="left-to-right" evidence="7">
        <dbReference type="Rhea" id="RHEA:24409"/>
    </physiologicalReaction>
</comment>
<organism evidence="11 12">
    <name type="scientific">Candidatus Gottesmanbacteria bacterium RBG_13_45_10</name>
    <dbReference type="NCBI Taxonomy" id="1798370"/>
    <lineage>
        <taxon>Bacteria</taxon>
        <taxon>Candidatus Gottesmaniibacteriota</taxon>
    </lineage>
</organism>
<proteinExistence type="inferred from homology"/>
<name>A0A1F5ZFJ6_9BACT</name>
<dbReference type="EMBL" id="MFIZ01000033">
    <property type="protein sequence ID" value="OGG11276.1"/>
    <property type="molecule type" value="Genomic_DNA"/>
</dbReference>
<evidence type="ECO:0000313" key="12">
    <source>
        <dbReference type="Proteomes" id="UP000177268"/>
    </source>
</evidence>